<dbReference type="RefSeq" id="WP_190131006.1">
    <property type="nucleotide sequence ID" value="NZ_BNBD01000008.1"/>
</dbReference>
<evidence type="ECO:0000313" key="5">
    <source>
        <dbReference type="Proteomes" id="UP000638313"/>
    </source>
</evidence>
<dbReference type="InterPro" id="IPR002018">
    <property type="entry name" value="CarbesteraseB"/>
</dbReference>
<evidence type="ECO:0000256" key="1">
    <source>
        <dbReference type="ARBA" id="ARBA00022801"/>
    </source>
</evidence>
<dbReference type="InterPro" id="IPR050654">
    <property type="entry name" value="AChE-related_enzymes"/>
</dbReference>
<dbReference type="PANTHER" id="PTHR43918">
    <property type="entry name" value="ACETYLCHOLINESTERASE"/>
    <property type="match status" value="1"/>
</dbReference>
<proteinExistence type="predicted"/>
<dbReference type="PANTHER" id="PTHR43918:SF4">
    <property type="entry name" value="CARBOXYLIC ESTER HYDROLASE"/>
    <property type="match status" value="1"/>
</dbReference>
<protein>
    <submittedName>
        <fullName evidence="4">Carboxylic ester hydrolase</fullName>
    </submittedName>
</protein>
<dbReference type="GO" id="GO:0019695">
    <property type="term" value="P:choline metabolic process"/>
    <property type="evidence" value="ECO:0007669"/>
    <property type="project" value="TreeGrafter"/>
</dbReference>
<feature type="region of interest" description="Disordered" evidence="2">
    <location>
        <begin position="48"/>
        <end position="70"/>
    </location>
</feature>
<reference evidence="4" key="1">
    <citation type="journal article" date="2014" name="Int. J. Syst. Evol. Microbiol.">
        <title>Complete genome sequence of Corynebacterium casei LMG S-19264T (=DSM 44701T), isolated from a smear-ripened cheese.</title>
        <authorList>
            <consortium name="US DOE Joint Genome Institute (JGI-PGF)"/>
            <person name="Walter F."/>
            <person name="Albersmeier A."/>
            <person name="Kalinowski J."/>
            <person name="Ruckert C."/>
        </authorList>
    </citation>
    <scope>NUCLEOTIDE SEQUENCE</scope>
    <source>
        <strain evidence="4">JCM 4059</strain>
    </source>
</reference>
<dbReference type="AlphaFoldDB" id="A0A919B4Q7"/>
<dbReference type="PROSITE" id="PS00941">
    <property type="entry name" value="CARBOXYLESTERASE_B_2"/>
    <property type="match status" value="1"/>
</dbReference>
<dbReference type="InterPro" id="IPR019819">
    <property type="entry name" value="Carboxylesterase_B_CS"/>
</dbReference>
<gene>
    <name evidence="4" type="ORF">GCM10010218_39900</name>
</gene>
<evidence type="ECO:0000313" key="4">
    <source>
        <dbReference type="EMBL" id="GHF54658.1"/>
    </source>
</evidence>
<dbReference type="GO" id="GO:0006581">
    <property type="term" value="P:acetylcholine catabolic process"/>
    <property type="evidence" value="ECO:0007669"/>
    <property type="project" value="TreeGrafter"/>
</dbReference>
<evidence type="ECO:0000259" key="3">
    <source>
        <dbReference type="Pfam" id="PF00135"/>
    </source>
</evidence>
<dbReference type="Pfam" id="PF00135">
    <property type="entry name" value="COesterase"/>
    <property type="match status" value="1"/>
</dbReference>
<evidence type="ECO:0000256" key="2">
    <source>
        <dbReference type="SAM" id="MobiDB-lite"/>
    </source>
</evidence>
<name>A0A919B4Q7_9ACTN</name>
<dbReference type="GO" id="GO:0005886">
    <property type="term" value="C:plasma membrane"/>
    <property type="evidence" value="ECO:0007669"/>
    <property type="project" value="TreeGrafter"/>
</dbReference>
<organism evidence="4 5">
    <name type="scientific">Streptomyces mashuensis</name>
    <dbReference type="NCBI Taxonomy" id="33904"/>
    <lineage>
        <taxon>Bacteria</taxon>
        <taxon>Bacillati</taxon>
        <taxon>Actinomycetota</taxon>
        <taxon>Actinomycetes</taxon>
        <taxon>Kitasatosporales</taxon>
        <taxon>Streptomycetaceae</taxon>
        <taxon>Streptomyces</taxon>
    </lineage>
</organism>
<dbReference type="SUPFAM" id="SSF53474">
    <property type="entry name" value="alpha/beta-Hydrolases"/>
    <property type="match status" value="1"/>
</dbReference>
<dbReference type="InterPro" id="IPR029058">
    <property type="entry name" value="AB_hydrolase_fold"/>
</dbReference>
<keyword evidence="1 4" id="KW-0378">Hydrolase</keyword>
<reference evidence="4" key="2">
    <citation type="submission" date="2020-09" db="EMBL/GenBank/DDBJ databases">
        <authorList>
            <person name="Sun Q."/>
            <person name="Ohkuma M."/>
        </authorList>
    </citation>
    <scope>NUCLEOTIDE SEQUENCE</scope>
    <source>
        <strain evidence="4">JCM 4059</strain>
    </source>
</reference>
<dbReference type="Gene3D" id="3.40.50.1820">
    <property type="entry name" value="alpha/beta hydrolase"/>
    <property type="match status" value="1"/>
</dbReference>
<dbReference type="GO" id="GO:0003990">
    <property type="term" value="F:acetylcholinesterase activity"/>
    <property type="evidence" value="ECO:0007669"/>
    <property type="project" value="TreeGrafter"/>
</dbReference>
<dbReference type="GO" id="GO:0005615">
    <property type="term" value="C:extracellular space"/>
    <property type="evidence" value="ECO:0007669"/>
    <property type="project" value="TreeGrafter"/>
</dbReference>
<comment type="caution">
    <text evidence="4">The sequence shown here is derived from an EMBL/GenBank/DDBJ whole genome shotgun (WGS) entry which is preliminary data.</text>
</comment>
<dbReference type="Proteomes" id="UP000638313">
    <property type="component" value="Unassembled WGS sequence"/>
</dbReference>
<keyword evidence="5" id="KW-1185">Reference proteome</keyword>
<feature type="domain" description="Carboxylesterase type B" evidence="3">
    <location>
        <begin position="6"/>
        <end position="482"/>
    </location>
</feature>
<sequence length="496" mass="51904">MQRNERPVVDTEAGSVRGTVEDGVAAFRGIPYAASPVGDRRFAAPAPHPAWPGVRDAGRPGPSVPQSPSRLEAVMGRRTPDWDEDGCLTLNVWTPALPADASARGALPVLVWFHGGGFTSGSGGWDWYDGRNLAAAGGIVVVTANYRLGPLGFLHLPELGIDNLGVQDQAAVLGWVRRNIAAFGGDPGSVTAGGQSAGAFSALHLAVSPVTGRHVHRVVAQSGPFGLAPQDPGEATAHARRYLGLLGLPGPCGGAGLLAALRAVPAGRLLAAYQQLSRDVSRPGGVAPPMYPVLGAFGVPVPWQRAVADGRLDGKQLLTGTTRDEMTAFFASDPRIRALTTDQARSLAAQEAHDGAVRYDRTAARLPATGNVTPGDVLTELVTELLFRDETLALAGHHAAAGNGTYVYEFAYSPADGPARLGATHCVELPFLFTTFDAYRGSPMLGRVTAEVRALGEAFSRAIAAFVATGRPGTGPWRPYVPGDPATVRHFGRHTR</sequence>
<dbReference type="EMBL" id="BNBD01000008">
    <property type="protein sequence ID" value="GHF54658.1"/>
    <property type="molecule type" value="Genomic_DNA"/>
</dbReference>
<accession>A0A919B4Q7</accession>